<dbReference type="HAMAP" id="MF_01208">
    <property type="entry name" value="PyrE"/>
    <property type="match status" value="1"/>
</dbReference>
<organism evidence="8 9">
    <name type="scientific">Paradesertivirga mongoliensis</name>
    <dbReference type="NCBI Taxonomy" id="2100740"/>
    <lineage>
        <taxon>Bacteria</taxon>
        <taxon>Pseudomonadati</taxon>
        <taxon>Bacteroidota</taxon>
        <taxon>Sphingobacteriia</taxon>
        <taxon>Sphingobacteriales</taxon>
        <taxon>Sphingobacteriaceae</taxon>
        <taxon>Paradesertivirga</taxon>
    </lineage>
</organism>
<proteinExistence type="inferred from homology"/>
<evidence type="ECO:0000313" key="9">
    <source>
        <dbReference type="Proteomes" id="UP001597387"/>
    </source>
</evidence>
<name>A0ABW4ZRA9_9SPHI</name>
<gene>
    <name evidence="6 8" type="primary">pyrE</name>
    <name evidence="8" type="ORF">ACFSJU_18405</name>
</gene>
<comment type="cofactor">
    <cofactor evidence="6">
        <name>Mg(2+)</name>
        <dbReference type="ChEBI" id="CHEBI:18420"/>
    </cofactor>
</comment>
<comment type="caution">
    <text evidence="8">The sequence shown here is derived from an EMBL/GenBank/DDBJ whole genome shotgun (WGS) entry which is preliminary data.</text>
</comment>
<dbReference type="SUPFAM" id="SSF53271">
    <property type="entry name" value="PRTase-like"/>
    <property type="match status" value="1"/>
</dbReference>
<dbReference type="Pfam" id="PF00156">
    <property type="entry name" value="Pribosyltran"/>
    <property type="match status" value="1"/>
</dbReference>
<keyword evidence="4 6" id="KW-0808">Transferase</keyword>
<protein>
    <recommendedName>
        <fullName evidence="2 6">Orotate phosphoribosyltransferase</fullName>
        <shortName evidence="6">OPRT</shortName>
        <shortName evidence="6">OPRTase</shortName>
        <ecNumber evidence="2 6">2.4.2.10</ecNumber>
    </recommendedName>
</protein>
<accession>A0ABW4ZRA9</accession>
<dbReference type="InterPro" id="IPR023031">
    <property type="entry name" value="OPRT"/>
</dbReference>
<dbReference type="CDD" id="cd06223">
    <property type="entry name" value="PRTases_typeI"/>
    <property type="match status" value="1"/>
</dbReference>
<sequence length="218" mass="24054">MINKSEIEQKVAEFLLQIKAIKLQPKKPFTWASGLKSPIYCDNRITLSHPTIRTYIRQNLTALVQEEFGSVGLVAGVATAGIPQGALVAQELGLPFAYVRAKAKEHGTGSLIEGEVFDGQRVVLVEDLISTGKSSLQAVEALRQAGCDVAGLVGIFSYGLDEATQNFKNAKCRFATLSNYDALINYASEHRFINKEDLELLRKWRDNPAEWGTRLQAQ</sequence>
<evidence type="ECO:0000256" key="2">
    <source>
        <dbReference type="ARBA" id="ARBA00011971"/>
    </source>
</evidence>
<feature type="domain" description="Phosphoribosyltransferase" evidence="7">
    <location>
        <begin position="58"/>
        <end position="156"/>
    </location>
</feature>
<keyword evidence="6" id="KW-0460">Magnesium</keyword>
<evidence type="ECO:0000256" key="1">
    <source>
        <dbReference type="ARBA" id="ARBA00004889"/>
    </source>
</evidence>
<evidence type="ECO:0000256" key="3">
    <source>
        <dbReference type="ARBA" id="ARBA00022676"/>
    </source>
</evidence>
<dbReference type="InterPro" id="IPR000836">
    <property type="entry name" value="PRTase_dom"/>
</dbReference>
<dbReference type="PANTHER" id="PTHR19278:SF9">
    <property type="entry name" value="URIDINE 5'-MONOPHOSPHATE SYNTHASE"/>
    <property type="match status" value="1"/>
</dbReference>
<comment type="pathway">
    <text evidence="1 6">Pyrimidine metabolism; UMP biosynthesis via de novo pathway; UMP from orotate: step 1/2.</text>
</comment>
<dbReference type="Gene3D" id="3.40.50.2020">
    <property type="match status" value="1"/>
</dbReference>
<dbReference type="Proteomes" id="UP001597387">
    <property type="component" value="Unassembled WGS sequence"/>
</dbReference>
<comment type="subunit">
    <text evidence="6">Homodimer.</text>
</comment>
<dbReference type="GO" id="GO:0004588">
    <property type="term" value="F:orotate phosphoribosyltransferase activity"/>
    <property type="evidence" value="ECO:0007669"/>
    <property type="project" value="UniProtKB-EC"/>
</dbReference>
<dbReference type="InterPro" id="IPR004467">
    <property type="entry name" value="Or_phspho_trans_dom"/>
</dbReference>
<comment type="catalytic activity">
    <reaction evidence="6">
        <text>orotidine 5'-phosphate + diphosphate = orotate + 5-phospho-alpha-D-ribose 1-diphosphate</text>
        <dbReference type="Rhea" id="RHEA:10380"/>
        <dbReference type="ChEBI" id="CHEBI:30839"/>
        <dbReference type="ChEBI" id="CHEBI:33019"/>
        <dbReference type="ChEBI" id="CHEBI:57538"/>
        <dbReference type="ChEBI" id="CHEBI:58017"/>
        <dbReference type="EC" id="2.4.2.10"/>
    </reaction>
</comment>
<feature type="binding site" evidence="6">
    <location>
        <position position="106"/>
    </location>
    <ligand>
        <name>5-phospho-alpha-D-ribose 1-diphosphate</name>
        <dbReference type="ChEBI" id="CHEBI:58017"/>
        <note>ligand shared between dimeric partners</note>
    </ligand>
</feature>
<feature type="binding site" description="in other chain" evidence="6">
    <location>
        <begin position="126"/>
        <end position="134"/>
    </location>
    <ligand>
        <name>5-phospho-alpha-D-ribose 1-diphosphate</name>
        <dbReference type="ChEBI" id="CHEBI:58017"/>
        <note>ligand shared between dimeric partners</note>
    </ligand>
</feature>
<dbReference type="InterPro" id="IPR029057">
    <property type="entry name" value="PRTase-like"/>
</dbReference>
<evidence type="ECO:0000256" key="6">
    <source>
        <dbReference type="HAMAP-Rule" id="MF_01208"/>
    </source>
</evidence>
<dbReference type="EMBL" id="JBHUHZ010000004">
    <property type="protein sequence ID" value="MFD2164384.1"/>
    <property type="molecule type" value="Genomic_DNA"/>
</dbReference>
<evidence type="ECO:0000259" key="7">
    <source>
        <dbReference type="Pfam" id="PF00156"/>
    </source>
</evidence>
<comment type="function">
    <text evidence="6">Catalyzes the transfer of a ribosyl phosphate group from 5-phosphoribose 1-diphosphate to orotate, leading to the formation of orotidine monophosphate (OMP).</text>
</comment>
<keyword evidence="9" id="KW-1185">Reference proteome</keyword>
<dbReference type="NCBIfam" id="TIGR00336">
    <property type="entry name" value="pyrE"/>
    <property type="match status" value="1"/>
</dbReference>
<comment type="similarity">
    <text evidence="6">Belongs to the purine/pyrimidine phosphoribosyltransferase family. PyrE subfamily.</text>
</comment>
<comment type="caution">
    <text evidence="6">Lacks conserved residue(s) required for the propagation of feature annotation.</text>
</comment>
<evidence type="ECO:0000256" key="5">
    <source>
        <dbReference type="ARBA" id="ARBA00022975"/>
    </source>
</evidence>
<feature type="binding site" evidence="6">
    <location>
        <position position="104"/>
    </location>
    <ligand>
        <name>5-phospho-alpha-D-ribose 1-diphosphate</name>
        <dbReference type="ChEBI" id="CHEBI:58017"/>
        <note>ligand shared between dimeric partners</note>
    </ligand>
</feature>
<evidence type="ECO:0000256" key="4">
    <source>
        <dbReference type="ARBA" id="ARBA00022679"/>
    </source>
</evidence>
<feature type="binding site" evidence="6">
    <location>
        <position position="130"/>
    </location>
    <ligand>
        <name>orotate</name>
        <dbReference type="ChEBI" id="CHEBI:30839"/>
    </ligand>
</feature>
<dbReference type="PANTHER" id="PTHR19278">
    <property type="entry name" value="OROTATE PHOSPHORIBOSYLTRANSFERASE"/>
    <property type="match status" value="1"/>
</dbReference>
<evidence type="ECO:0000313" key="8">
    <source>
        <dbReference type="EMBL" id="MFD2164384.1"/>
    </source>
</evidence>
<dbReference type="EC" id="2.4.2.10" evidence="2 6"/>
<keyword evidence="3 6" id="KW-0328">Glycosyltransferase</keyword>
<dbReference type="RefSeq" id="WP_255901718.1">
    <property type="nucleotide sequence ID" value="NZ_JAFMZO010000002.1"/>
</dbReference>
<keyword evidence="5 6" id="KW-0665">Pyrimidine biosynthesis</keyword>
<feature type="binding site" evidence="6">
    <location>
        <position position="100"/>
    </location>
    <ligand>
        <name>5-phospho-alpha-D-ribose 1-diphosphate</name>
        <dbReference type="ChEBI" id="CHEBI:58017"/>
        <note>ligand shared between dimeric partners</note>
    </ligand>
</feature>
<reference evidence="9" key="1">
    <citation type="journal article" date="2019" name="Int. J. Syst. Evol. Microbiol.">
        <title>The Global Catalogue of Microorganisms (GCM) 10K type strain sequencing project: providing services to taxonomists for standard genome sequencing and annotation.</title>
        <authorList>
            <consortium name="The Broad Institute Genomics Platform"/>
            <consortium name="The Broad Institute Genome Sequencing Center for Infectious Disease"/>
            <person name="Wu L."/>
            <person name="Ma J."/>
        </authorList>
    </citation>
    <scope>NUCLEOTIDE SEQUENCE [LARGE SCALE GENOMIC DNA]</scope>
    <source>
        <strain evidence="9">KCTC 42217</strain>
    </source>
</reference>